<feature type="transmembrane region" description="Helical" evidence="2">
    <location>
        <begin position="156"/>
        <end position="175"/>
    </location>
</feature>
<keyword evidence="3" id="KW-0732">Signal</keyword>
<sequence length="230" mass="25457">MALKAAAFMLMASVLLLATMSYVAAAERPLSEKETDQKTGRQGFLGRVVSFFWQGGKSSYEPVWPEAAKLRESESNPEDGLKEEEYKPLPSGPAAAIHQDKVPLLQNIHWKELGLLLYVWVAFLVVQIVKKYTRDCSIQYWVLNSLQHKLQPPAPAASYFVLVATIAAFVGQHVVRRIIAILGRASIIIFILALTIFVSAISLGGVGISNMVEKMANQEYMGFESLCPRS</sequence>
<proteinExistence type="inferred from homology"/>
<dbReference type="PANTHER" id="PTHR14255:SF31">
    <property type="entry name" value="SULFITE EXPORTER TAUE_SAFE FAMILY PROTEIN 3-LIKE"/>
    <property type="match status" value="1"/>
</dbReference>
<dbReference type="AlphaFoldDB" id="A0AAN7L3J2"/>
<dbReference type="GO" id="GO:0016567">
    <property type="term" value="P:protein ubiquitination"/>
    <property type="evidence" value="ECO:0007669"/>
    <property type="project" value="TreeGrafter"/>
</dbReference>
<evidence type="ECO:0000313" key="4">
    <source>
        <dbReference type="EMBL" id="KAK4774051.1"/>
    </source>
</evidence>
<reference evidence="4 5" key="1">
    <citation type="journal article" date="2023" name="Hortic Res">
        <title>Pangenome of water caltrop reveals structural variations and asymmetric subgenome divergence after allopolyploidization.</title>
        <authorList>
            <person name="Zhang X."/>
            <person name="Chen Y."/>
            <person name="Wang L."/>
            <person name="Yuan Y."/>
            <person name="Fang M."/>
            <person name="Shi L."/>
            <person name="Lu R."/>
            <person name="Comes H.P."/>
            <person name="Ma Y."/>
            <person name="Chen Y."/>
            <person name="Huang G."/>
            <person name="Zhou Y."/>
            <person name="Zheng Z."/>
            <person name="Qiu Y."/>
        </authorList>
    </citation>
    <scope>NUCLEOTIDE SEQUENCE [LARGE SCALE GENOMIC DNA]</scope>
    <source>
        <tissue evidence="4">Roots</tissue>
    </source>
</reference>
<accession>A0AAN7L3J2</accession>
<feature type="chain" id="PRO_5043014771" evidence="3">
    <location>
        <begin position="26"/>
        <end position="230"/>
    </location>
</feature>
<evidence type="ECO:0000256" key="2">
    <source>
        <dbReference type="SAM" id="Phobius"/>
    </source>
</evidence>
<protein>
    <submittedName>
        <fullName evidence="4">Uncharacterized protein</fullName>
    </submittedName>
</protein>
<dbReference type="GO" id="GO:0031464">
    <property type="term" value="C:Cul4A-RING E3 ubiquitin ligase complex"/>
    <property type="evidence" value="ECO:0007669"/>
    <property type="project" value="TreeGrafter"/>
</dbReference>
<keyword evidence="2" id="KW-1133">Transmembrane helix</keyword>
<organism evidence="4 5">
    <name type="scientific">Trapa incisa</name>
    <dbReference type="NCBI Taxonomy" id="236973"/>
    <lineage>
        <taxon>Eukaryota</taxon>
        <taxon>Viridiplantae</taxon>
        <taxon>Streptophyta</taxon>
        <taxon>Embryophyta</taxon>
        <taxon>Tracheophyta</taxon>
        <taxon>Spermatophyta</taxon>
        <taxon>Magnoliopsida</taxon>
        <taxon>eudicotyledons</taxon>
        <taxon>Gunneridae</taxon>
        <taxon>Pentapetalae</taxon>
        <taxon>rosids</taxon>
        <taxon>malvids</taxon>
        <taxon>Myrtales</taxon>
        <taxon>Lythraceae</taxon>
        <taxon>Trapa</taxon>
    </lineage>
</organism>
<keyword evidence="5" id="KW-1185">Reference proteome</keyword>
<evidence type="ECO:0000256" key="3">
    <source>
        <dbReference type="SAM" id="SignalP"/>
    </source>
</evidence>
<dbReference type="PANTHER" id="PTHR14255">
    <property type="entry name" value="CEREBLON"/>
    <property type="match status" value="1"/>
</dbReference>
<dbReference type="EMBL" id="JAXIOK010000004">
    <property type="protein sequence ID" value="KAK4774051.1"/>
    <property type="molecule type" value="Genomic_DNA"/>
</dbReference>
<evidence type="ECO:0000256" key="1">
    <source>
        <dbReference type="ARBA" id="ARBA00009142"/>
    </source>
</evidence>
<gene>
    <name evidence="4" type="ORF">SAY87_029070</name>
</gene>
<keyword evidence="2" id="KW-0472">Membrane</keyword>
<feature type="transmembrane region" description="Helical" evidence="2">
    <location>
        <begin position="187"/>
        <end position="208"/>
    </location>
</feature>
<dbReference type="Proteomes" id="UP001345219">
    <property type="component" value="Chromosome 22"/>
</dbReference>
<keyword evidence="2" id="KW-0812">Transmembrane</keyword>
<comment type="caution">
    <text evidence="4">The sequence shown here is derived from an EMBL/GenBank/DDBJ whole genome shotgun (WGS) entry which is preliminary data.</text>
</comment>
<feature type="signal peptide" evidence="3">
    <location>
        <begin position="1"/>
        <end position="25"/>
    </location>
</feature>
<comment type="similarity">
    <text evidence="1">Belongs to the 4-toluene sulfonate uptake permease (TSUP) (TC 2.A.102) family.</text>
</comment>
<name>A0AAN7L3J2_9MYRT</name>
<evidence type="ECO:0000313" key="5">
    <source>
        <dbReference type="Proteomes" id="UP001345219"/>
    </source>
</evidence>